<evidence type="ECO:0008006" key="4">
    <source>
        <dbReference type="Google" id="ProtNLM"/>
    </source>
</evidence>
<evidence type="ECO:0000256" key="1">
    <source>
        <dbReference type="SAM" id="SignalP"/>
    </source>
</evidence>
<feature type="chain" id="PRO_5011621326" description="DUF3558 domain-containing protein" evidence="1">
    <location>
        <begin position="31"/>
        <end position="203"/>
    </location>
</feature>
<dbReference type="OrthoDB" id="3695526at2"/>
<dbReference type="Pfam" id="PF18966">
    <property type="entry name" value="Lipoprotein_23"/>
    <property type="match status" value="1"/>
</dbReference>
<proteinExistence type="predicted"/>
<organism evidence="2 3">
    <name type="scientific">Actinokineospora alba</name>
    <dbReference type="NCBI Taxonomy" id="504798"/>
    <lineage>
        <taxon>Bacteria</taxon>
        <taxon>Bacillati</taxon>
        <taxon>Actinomycetota</taxon>
        <taxon>Actinomycetes</taxon>
        <taxon>Pseudonocardiales</taxon>
        <taxon>Pseudonocardiaceae</taxon>
        <taxon>Actinokineospora</taxon>
    </lineage>
</organism>
<keyword evidence="3" id="KW-1185">Reference proteome</keyword>
<dbReference type="EMBL" id="FNJB01000002">
    <property type="protein sequence ID" value="SDO24032.1"/>
    <property type="molecule type" value="Genomic_DNA"/>
</dbReference>
<dbReference type="STRING" id="504798.SAMN05421871_10810"/>
<dbReference type="RefSeq" id="WP_133794090.1">
    <property type="nucleotide sequence ID" value="NZ_FNDV01000008.1"/>
</dbReference>
<keyword evidence="1" id="KW-0732">Signal</keyword>
<dbReference type="Proteomes" id="UP000199651">
    <property type="component" value="Unassembled WGS sequence"/>
</dbReference>
<dbReference type="PROSITE" id="PS51257">
    <property type="entry name" value="PROKAR_LIPOPROTEIN"/>
    <property type="match status" value="1"/>
</dbReference>
<gene>
    <name evidence="2" type="ORF">SAMN05192558_102311</name>
</gene>
<dbReference type="AlphaFoldDB" id="A0A1H0HXX0"/>
<evidence type="ECO:0000313" key="2">
    <source>
        <dbReference type="EMBL" id="SDO24032.1"/>
    </source>
</evidence>
<name>A0A1H0HXX0_9PSEU</name>
<feature type="signal peptide" evidence="1">
    <location>
        <begin position="1"/>
        <end position="30"/>
    </location>
</feature>
<sequence>MRRIQVAAAIVSVAIAVTGCAGGGTPPGNAAPPPSSAPPASDVWHARATPAASAKRVGTPDTCTMPVAFDIAQQWEVVPTPPSGSPRGGLALACQVKESSGKAAFLRAWVGREAGSTPRGALEKFLESEGAISDPQYRDTGVGMGEGVEVTYVKDKGARARAFAMVTPLRSVVVSVTADDDADYDKALPGYLLAKDTLTPTER</sequence>
<dbReference type="InterPro" id="IPR044058">
    <property type="entry name" value="Lipoprotein_23"/>
</dbReference>
<evidence type="ECO:0000313" key="3">
    <source>
        <dbReference type="Proteomes" id="UP000199651"/>
    </source>
</evidence>
<accession>A0A1H0HXX0</accession>
<protein>
    <recommendedName>
        <fullName evidence="4">DUF3558 domain-containing protein</fullName>
    </recommendedName>
</protein>
<reference evidence="3" key="1">
    <citation type="submission" date="2016-10" db="EMBL/GenBank/DDBJ databases">
        <authorList>
            <person name="Varghese N."/>
            <person name="Submissions S."/>
        </authorList>
    </citation>
    <scope>NUCLEOTIDE SEQUENCE [LARGE SCALE GENOMIC DNA]</scope>
    <source>
        <strain evidence="3">IBRC-M 10655</strain>
    </source>
</reference>